<evidence type="ECO:0000256" key="3">
    <source>
        <dbReference type="ARBA" id="ARBA00023140"/>
    </source>
</evidence>
<comment type="similarity">
    <text evidence="2">Belongs to the ATP-dependent AMP-binding enzyme family.</text>
</comment>
<dbReference type="Gene3D" id="3.40.50.12780">
    <property type="entry name" value="N-terminal domain of ligase-like"/>
    <property type="match status" value="1"/>
</dbReference>
<dbReference type="Proteomes" id="UP000324832">
    <property type="component" value="Unassembled WGS sequence"/>
</dbReference>
<evidence type="ECO:0000256" key="2">
    <source>
        <dbReference type="ARBA" id="ARBA00006432"/>
    </source>
</evidence>
<name>A0A5E4QHH0_9NEOP</name>
<organism evidence="5 6">
    <name type="scientific">Leptidea sinapis</name>
    <dbReference type="NCBI Taxonomy" id="189913"/>
    <lineage>
        <taxon>Eukaryota</taxon>
        <taxon>Metazoa</taxon>
        <taxon>Ecdysozoa</taxon>
        <taxon>Arthropoda</taxon>
        <taxon>Hexapoda</taxon>
        <taxon>Insecta</taxon>
        <taxon>Pterygota</taxon>
        <taxon>Neoptera</taxon>
        <taxon>Endopterygota</taxon>
        <taxon>Lepidoptera</taxon>
        <taxon>Glossata</taxon>
        <taxon>Ditrysia</taxon>
        <taxon>Papilionoidea</taxon>
        <taxon>Pieridae</taxon>
        <taxon>Dismorphiinae</taxon>
        <taxon>Leptidea</taxon>
    </lineage>
</organism>
<dbReference type="FunFam" id="3.30.300.30:FF:000007">
    <property type="entry name" value="4-coumarate--CoA ligase 2"/>
    <property type="match status" value="1"/>
</dbReference>
<dbReference type="SUPFAM" id="SSF56801">
    <property type="entry name" value="Acetyl-CoA synthetase-like"/>
    <property type="match status" value="1"/>
</dbReference>
<accession>A0A5E4QHH0</accession>
<evidence type="ECO:0000313" key="5">
    <source>
        <dbReference type="EMBL" id="VVC96532.1"/>
    </source>
</evidence>
<comment type="subcellular location">
    <subcellularLocation>
        <location evidence="1">Peroxisome</location>
    </subcellularLocation>
</comment>
<keyword evidence="3" id="KW-0576">Peroxisome</keyword>
<feature type="domain" description="AMP-binding enzyme C-terminal" evidence="4">
    <location>
        <begin position="79"/>
        <end position="154"/>
    </location>
</feature>
<gene>
    <name evidence="5" type="ORF">LSINAPIS_LOCUS8012</name>
</gene>
<dbReference type="AlphaFoldDB" id="A0A5E4QHH0"/>
<dbReference type="PANTHER" id="PTHR24096">
    <property type="entry name" value="LONG-CHAIN-FATTY-ACID--COA LIGASE"/>
    <property type="match status" value="1"/>
</dbReference>
<dbReference type="InterPro" id="IPR025110">
    <property type="entry name" value="AMP-bd_C"/>
</dbReference>
<protein>
    <recommendedName>
        <fullName evidence="4">AMP-binding enzyme C-terminal domain-containing protein</fullName>
    </recommendedName>
</protein>
<sequence length="165" mass="18330">MTYDLNNSLLYSKVGELLLRGPNIMKGYRDNPEANRNAFVDGWFRSGDLASINEEGAVTIADRLKELIKVKGYQVPPAELESVLKEHEAVFDAAVVGAPDPSSGQKPKAFVVLNNNSKARESEILEFVNEKVAAYKRIKDIVILDAIPKNPSGKILRRVLVQKYC</sequence>
<proteinExistence type="inferred from homology"/>
<evidence type="ECO:0000256" key="1">
    <source>
        <dbReference type="ARBA" id="ARBA00004275"/>
    </source>
</evidence>
<dbReference type="PANTHER" id="PTHR24096:SF422">
    <property type="entry name" value="BCDNA.GH02901"/>
    <property type="match status" value="1"/>
</dbReference>
<keyword evidence="6" id="KW-1185">Reference proteome</keyword>
<evidence type="ECO:0000313" key="6">
    <source>
        <dbReference type="Proteomes" id="UP000324832"/>
    </source>
</evidence>
<dbReference type="InterPro" id="IPR042099">
    <property type="entry name" value="ANL_N_sf"/>
</dbReference>
<dbReference type="Pfam" id="PF13193">
    <property type="entry name" value="AMP-binding_C"/>
    <property type="match status" value="1"/>
</dbReference>
<dbReference type="GO" id="GO:0005777">
    <property type="term" value="C:peroxisome"/>
    <property type="evidence" value="ECO:0007669"/>
    <property type="project" value="UniProtKB-SubCell"/>
</dbReference>
<dbReference type="GO" id="GO:0046949">
    <property type="term" value="P:fatty-acyl-CoA biosynthetic process"/>
    <property type="evidence" value="ECO:0007669"/>
    <property type="project" value="TreeGrafter"/>
</dbReference>
<dbReference type="EMBL" id="FZQP02002780">
    <property type="protein sequence ID" value="VVC96532.1"/>
    <property type="molecule type" value="Genomic_DNA"/>
</dbReference>
<dbReference type="Gene3D" id="3.30.300.30">
    <property type="match status" value="1"/>
</dbReference>
<evidence type="ECO:0000259" key="4">
    <source>
        <dbReference type="Pfam" id="PF13193"/>
    </source>
</evidence>
<reference evidence="5 6" key="1">
    <citation type="submission" date="2017-07" db="EMBL/GenBank/DDBJ databases">
        <authorList>
            <person name="Talla V."/>
            <person name="Backstrom N."/>
        </authorList>
    </citation>
    <scope>NUCLEOTIDE SEQUENCE [LARGE SCALE GENOMIC DNA]</scope>
</reference>
<dbReference type="InterPro" id="IPR045851">
    <property type="entry name" value="AMP-bd_C_sf"/>
</dbReference>
<dbReference type="GO" id="GO:0004467">
    <property type="term" value="F:long-chain fatty acid-CoA ligase activity"/>
    <property type="evidence" value="ECO:0007669"/>
    <property type="project" value="TreeGrafter"/>
</dbReference>